<organism evidence="7">
    <name type="scientific">uncultured Pleomorphomonas sp</name>
    <dbReference type="NCBI Taxonomy" id="442121"/>
    <lineage>
        <taxon>Bacteria</taxon>
        <taxon>Pseudomonadati</taxon>
        <taxon>Pseudomonadota</taxon>
        <taxon>Alphaproteobacteria</taxon>
        <taxon>Hyphomicrobiales</taxon>
        <taxon>Pleomorphomonadaceae</taxon>
        <taxon>Pleomorphomonas</taxon>
        <taxon>environmental samples</taxon>
    </lineage>
</organism>
<dbReference type="SUPFAM" id="SSF111369">
    <property type="entry name" value="HlyD-like secretion proteins"/>
    <property type="match status" value="1"/>
</dbReference>
<dbReference type="GO" id="GO:0015562">
    <property type="term" value="F:efflux transmembrane transporter activity"/>
    <property type="evidence" value="ECO:0007669"/>
    <property type="project" value="TreeGrafter"/>
</dbReference>
<dbReference type="InterPro" id="IPR006143">
    <property type="entry name" value="RND_pump_MFP"/>
</dbReference>
<feature type="signal peptide" evidence="3">
    <location>
        <begin position="1"/>
        <end position="26"/>
    </location>
</feature>
<dbReference type="RefSeq" id="WP_245427041.1">
    <property type="nucleotide sequence ID" value="NZ_LT608334.1"/>
</dbReference>
<dbReference type="EMBL" id="FMJD01000008">
    <property type="protein sequence ID" value="SCM77563.1"/>
    <property type="molecule type" value="Genomic_DNA"/>
</dbReference>
<comment type="similarity">
    <text evidence="1">Belongs to the membrane fusion protein (MFP) (TC 8.A.1) family.</text>
</comment>
<feature type="domain" description="Multidrug resistance protein MdtA-like alpha-helical hairpin" evidence="4">
    <location>
        <begin position="100"/>
        <end position="168"/>
    </location>
</feature>
<dbReference type="Gene3D" id="2.40.50.100">
    <property type="match status" value="1"/>
</dbReference>
<proteinExistence type="inferred from homology"/>
<dbReference type="PANTHER" id="PTHR30469:SF15">
    <property type="entry name" value="HLYD FAMILY OF SECRETION PROTEINS"/>
    <property type="match status" value="1"/>
</dbReference>
<protein>
    <submittedName>
        <fullName evidence="7">Efflux protein</fullName>
    </submittedName>
</protein>
<name>A0A212LJ51_9HYPH</name>
<dbReference type="Gene3D" id="2.40.420.20">
    <property type="match status" value="1"/>
</dbReference>
<dbReference type="PANTHER" id="PTHR30469">
    <property type="entry name" value="MULTIDRUG RESISTANCE PROTEIN MDTA"/>
    <property type="match status" value="1"/>
</dbReference>
<feature type="chain" id="PRO_5012284450" evidence="3">
    <location>
        <begin position="27"/>
        <end position="363"/>
    </location>
</feature>
<feature type="domain" description="Multidrug resistance protein MdtA-like barrel-sandwich hybrid" evidence="5">
    <location>
        <begin position="67"/>
        <end position="194"/>
    </location>
</feature>
<evidence type="ECO:0000259" key="6">
    <source>
        <dbReference type="Pfam" id="PF25954"/>
    </source>
</evidence>
<feature type="domain" description="CusB-like beta-barrel" evidence="6">
    <location>
        <begin position="206"/>
        <end position="278"/>
    </location>
</feature>
<dbReference type="InterPro" id="IPR058624">
    <property type="entry name" value="MdtA-like_HH"/>
</dbReference>
<dbReference type="Pfam" id="PF25954">
    <property type="entry name" value="Beta-barrel_RND_2"/>
    <property type="match status" value="1"/>
</dbReference>
<keyword evidence="2" id="KW-0175">Coiled coil</keyword>
<accession>A0A212LJ51</accession>
<evidence type="ECO:0000256" key="3">
    <source>
        <dbReference type="SAM" id="SignalP"/>
    </source>
</evidence>
<keyword evidence="3" id="KW-0732">Signal</keyword>
<dbReference type="Gene3D" id="2.40.30.170">
    <property type="match status" value="1"/>
</dbReference>
<dbReference type="NCBIfam" id="TIGR01730">
    <property type="entry name" value="RND_mfp"/>
    <property type="match status" value="1"/>
</dbReference>
<dbReference type="GO" id="GO:1990281">
    <property type="term" value="C:efflux pump complex"/>
    <property type="evidence" value="ECO:0007669"/>
    <property type="project" value="TreeGrafter"/>
</dbReference>
<evidence type="ECO:0000259" key="5">
    <source>
        <dbReference type="Pfam" id="PF25917"/>
    </source>
</evidence>
<feature type="coiled-coil region" evidence="2">
    <location>
        <begin position="99"/>
        <end position="164"/>
    </location>
</feature>
<evidence type="ECO:0000256" key="1">
    <source>
        <dbReference type="ARBA" id="ARBA00009477"/>
    </source>
</evidence>
<evidence type="ECO:0000313" key="7">
    <source>
        <dbReference type="EMBL" id="SCM77563.1"/>
    </source>
</evidence>
<reference evidence="7" key="1">
    <citation type="submission" date="2016-08" db="EMBL/GenBank/DDBJ databases">
        <authorList>
            <person name="Seilhamer J.J."/>
        </authorList>
    </citation>
    <scope>NUCLEOTIDE SEQUENCE</scope>
    <source>
        <strain evidence="7">86</strain>
    </source>
</reference>
<dbReference type="AlphaFoldDB" id="A0A212LJ51"/>
<evidence type="ECO:0000259" key="4">
    <source>
        <dbReference type="Pfam" id="PF25876"/>
    </source>
</evidence>
<sequence length="363" mass="38968">MKHPSSAMLLVIVTVCASFLPYHSAAAENAPPRPVIWMNVAADRSEALDFAGVVQPRVETELAFRALGRVIARQVEIGDVVRKGDILAEIDPLTLKLAVLSAQADLRNANAQLENAAINERRKRMLAATNTASAADLELAEQGLKSAEANVTKAQANLAKTNEQLGYARIEAEFDGVITSTSVEVGQTVTAGQSVLKLARLDQRDVVIDVPEAQVSSIGSSTRVDIALQLDDRLRTSGRVREIAPQADTDTRTYRVKIALDTAPDVFRFGAVVTATFTDGRQAHDVVLPRSAIVEKDGVPAVWVIDPHALTVSARAILLNQPGPEDPLVRVSSGLNTNESVVVAGVSELQEGQKIRLGQELRQ</sequence>
<dbReference type="Pfam" id="PF25876">
    <property type="entry name" value="HH_MFP_RND"/>
    <property type="match status" value="1"/>
</dbReference>
<dbReference type="Pfam" id="PF25917">
    <property type="entry name" value="BSH_RND"/>
    <property type="match status" value="1"/>
</dbReference>
<dbReference type="InterPro" id="IPR058792">
    <property type="entry name" value="Beta-barrel_RND_2"/>
</dbReference>
<evidence type="ECO:0000256" key="2">
    <source>
        <dbReference type="SAM" id="Coils"/>
    </source>
</evidence>
<dbReference type="Gene3D" id="1.10.287.470">
    <property type="entry name" value="Helix hairpin bin"/>
    <property type="match status" value="1"/>
</dbReference>
<dbReference type="InterPro" id="IPR058625">
    <property type="entry name" value="MdtA-like_BSH"/>
</dbReference>
<gene>
    <name evidence="7" type="ORF">KL86PLE_41368</name>
</gene>